<dbReference type="SUPFAM" id="SSF103473">
    <property type="entry name" value="MFS general substrate transporter"/>
    <property type="match status" value="1"/>
</dbReference>
<dbReference type="Gene3D" id="1.20.1250.20">
    <property type="entry name" value="MFS general substrate transporter like domains"/>
    <property type="match status" value="1"/>
</dbReference>
<protein>
    <submittedName>
        <fullName evidence="7">MFS transporter</fullName>
    </submittedName>
</protein>
<dbReference type="PANTHER" id="PTHR23530:SF1">
    <property type="entry name" value="PERMEASE, MAJOR FACILITATOR SUPERFAMILY-RELATED"/>
    <property type="match status" value="1"/>
</dbReference>
<evidence type="ECO:0000259" key="6">
    <source>
        <dbReference type="PROSITE" id="PS50850"/>
    </source>
</evidence>
<feature type="transmembrane region" description="Helical" evidence="5">
    <location>
        <begin position="243"/>
        <end position="265"/>
    </location>
</feature>
<dbReference type="PROSITE" id="PS50850">
    <property type="entry name" value="MFS"/>
    <property type="match status" value="1"/>
</dbReference>
<evidence type="ECO:0000256" key="4">
    <source>
        <dbReference type="ARBA" id="ARBA00023136"/>
    </source>
</evidence>
<accession>A0ABS7HWY6</accession>
<feature type="transmembrane region" description="Helical" evidence="5">
    <location>
        <begin position="299"/>
        <end position="315"/>
    </location>
</feature>
<dbReference type="EMBL" id="JAEUAX010000003">
    <property type="protein sequence ID" value="MBW9109748.1"/>
    <property type="molecule type" value="Genomic_DNA"/>
</dbReference>
<feature type="transmembrane region" description="Helical" evidence="5">
    <location>
        <begin position="30"/>
        <end position="51"/>
    </location>
</feature>
<name>A0ABS7HWY6_9MICO</name>
<comment type="caution">
    <text evidence="7">The sequence shown here is derived from an EMBL/GenBank/DDBJ whole genome shotgun (WGS) entry which is preliminary data.</text>
</comment>
<proteinExistence type="predicted"/>
<keyword evidence="4 5" id="KW-0472">Membrane</keyword>
<keyword evidence="3 5" id="KW-1133">Transmembrane helix</keyword>
<gene>
    <name evidence="7" type="ORF">JNB61_08185</name>
</gene>
<feature type="transmembrane region" description="Helical" evidence="5">
    <location>
        <begin position="84"/>
        <end position="110"/>
    </location>
</feature>
<keyword evidence="8" id="KW-1185">Reference proteome</keyword>
<sequence length="404" mass="42890">MLGNTLAASLIWGVNTLFLLDAGLSNLEAFAANAFFSVGMLIFEIPTGVVADTVGRRASYLLGTVTLAVTTILYWLLWVWRSPFWAWAVVSVLLGLGFTFFSGAVDAWLVDALKATSYQGSLETVFGRAQIVGGVAMLSGSVLGGVIAQVTNLGVPFLMRGAILLLMFVVAALLMRDLGFTPDRSERPLRATRTVLRASIRYGLGDPPVRWLMLASPFTAGVGIYVFYALQPYLLELWGDEEAYTVAGLAAALVSGTAILGGALAPWVRRLFHRRTSSILLATVTSALVLVGVGLVRNFWVAVVLVALWGIASAIDDPVHRAYLNDMIPSKQRATVLSFDSLMGSSGGVVIQPVLGRVADVGGYGASLVCSGVITAIAVPFVLLSRAQNPPADTAREVSSPKPQ</sequence>
<feature type="transmembrane region" description="Helical" evidence="5">
    <location>
        <begin position="131"/>
        <end position="151"/>
    </location>
</feature>
<dbReference type="Proteomes" id="UP000777440">
    <property type="component" value="Unassembled WGS sequence"/>
</dbReference>
<feature type="transmembrane region" description="Helical" evidence="5">
    <location>
        <begin position="211"/>
        <end position="231"/>
    </location>
</feature>
<dbReference type="InterPro" id="IPR036259">
    <property type="entry name" value="MFS_trans_sf"/>
</dbReference>
<feature type="domain" description="Major facilitator superfamily (MFS) profile" evidence="6">
    <location>
        <begin position="1"/>
        <end position="390"/>
    </location>
</feature>
<dbReference type="InterPro" id="IPR011701">
    <property type="entry name" value="MFS"/>
</dbReference>
<evidence type="ECO:0000256" key="1">
    <source>
        <dbReference type="ARBA" id="ARBA00004651"/>
    </source>
</evidence>
<feature type="transmembrane region" description="Helical" evidence="5">
    <location>
        <begin position="58"/>
        <end position="78"/>
    </location>
</feature>
<evidence type="ECO:0000256" key="3">
    <source>
        <dbReference type="ARBA" id="ARBA00022989"/>
    </source>
</evidence>
<evidence type="ECO:0000313" key="8">
    <source>
        <dbReference type="Proteomes" id="UP000777440"/>
    </source>
</evidence>
<dbReference type="InterPro" id="IPR053160">
    <property type="entry name" value="MFS_DHA3_Transporter"/>
</dbReference>
<dbReference type="RefSeq" id="WP_220289061.1">
    <property type="nucleotide sequence ID" value="NZ_JAEUAX010000003.1"/>
</dbReference>
<feature type="transmembrane region" description="Helical" evidence="5">
    <location>
        <begin position="361"/>
        <end position="384"/>
    </location>
</feature>
<dbReference type="InterPro" id="IPR020846">
    <property type="entry name" value="MFS_dom"/>
</dbReference>
<organism evidence="7 8">
    <name type="scientific">Microbacterium ureisolvens</name>
    <dbReference type="NCBI Taxonomy" id="2781186"/>
    <lineage>
        <taxon>Bacteria</taxon>
        <taxon>Bacillati</taxon>
        <taxon>Actinomycetota</taxon>
        <taxon>Actinomycetes</taxon>
        <taxon>Micrococcales</taxon>
        <taxon>Microbacteriaceae</taxon>
        <taxon>Microbacterium</taxon>
    </lineage>
</organism>
<reference evidence="7 8" key="1">
    <citation type="journal article" date="2021" name="MBio">
        <title>Poor Competitiveness of Bradyrhizobium in Pigeon Pea Root Colonization in Indian Soils.</title>
        <authorList>
            <person name="Chalasani D."/>
            <person name="Basu A."/>
            <person name="Pullabhotla S.V.S.R.N."/>
            <person name="Jorrin B."/>
            <person name="Neal A.L."/>
            <person name="Poole P.S."/>
            <person name="Podile A.R."/>
            <person name="Tkacz A."/>
        </authorList>
    </citation>
    <scope>NUCLEOTIDE SEQUENCE [LARGE SCALE GENOMIC DNA]</scope>
    <source>
        <strain evidence="7 8">HU12</strain>
    </source>
</reference>
<comment type="subcellular location">
    <subcellularLocation>
        <location evidence="1">Cell membrane</location>
        <topology evidence="1">Multi-pass membrane protein</topology>
    </subcellularLocation>
</comment>
<evidence type="ECO:0000256" key="5">
    <source>
        <dbReference type="SAM" id="Phobius"/>
    </source>
</evidence>
<evidence type="ECO:0000256" key="2">
    <source>
        <dbReference type="ARBA" id="ARBA00022692"/>
    </source>
</evidence>
<feature type="transmembrane region" description="Helical" evidence="5">
    <location>
        <begin position="157"/>
        <end position="175"/>
    </location>
</feature>
<dbReference type="Pfam" id="PF07690">
    <property type="entry name" value="MFS_1"/>
    <property type="match status" value="1"/>
</dbReference>
<dbReference type="PANTHER" id="PTHR23530">
    <property type="entry name" value="TRANSPORT PROTEIN-RELATED"/>
    <property type="match status" value="1"/>
</dbReference>
<keyword evidence="2 5" id="KW-0812">Transmembrane</keyword>
<evidence type="ECO:0000313" key="7">
    <source>
        <dbReference type="EMBL" id="MBW9109748.1"/>
    </source>
</evidence>